<proteinExistence type="predicted"/>
<comment type="caution">
    <text evidence="1">The sequence shown here is derived from an EMBL/GenBank/DDBJ whole genome shotgun (WGS) entry which is preliminary data.</text>
</comment>
<dbReference type="Proteomes" id="UP001152531">
    <property type="component" value="Unassembled WGS sequence"/>
</dbReference>
<accession>A0ACA9Y276</accession>
<keyword evidence="2" id="KW-1185">Reference proteome</keyword>
<evidence type="ECO:0000313" key="2">
    <source>
        <dbReference type="Proteomes" id="UP001152531"/>
    </source>
</evidence>
<sequence length="1367" mass="155249">MIFYKRLNCYRVLLEWLKSISSNGELSVVTNSVLYELVRCKDRNRLTPLQLLDNDFKDLIWIPDYIDDKQINFTYRFDDIDKHNMNIVKEATNSNGLGGVGNIGENKIKIRNITQFYNWWDSRRGGSDIYVFGSNMNNNLGVGDSTDRQIPCKLPIQNFKLDDDLLHNPRFKSIKISKNHSIIVTQDGIAYSCGIGSRGRLGHGDLTNIYRFKQINDLPHVRDLSISQDHSIANCDGDIYGWGLNNFGQLGFLSTNNTVKLGKDFNDDFESKPQLIYSGDLKKNSNAIKGIEVSKIHSLAYTKNDIFFWGLNIGQMGFNTEGNIEYKFNGITYKGAIQGQSRKITLRDDIKLVATCESITCVITTSNDIHIYSQGQHIKLPKIPIRGSLDRNFHKFSPVKTTKQANIVKVVMKSGENVGLLLDSGDVMGFNATDTRNIKYSSIWKSHDSDLRATDIDISLDGSIVLTTSTGLVFMKNSQSTKIRKNSMSETSLPIPVKNKFRRVDFINKIGKVATNDTFTTFGFIRDDIDLIPLKVPQNTFRKDMEYLSCVIPVDYYRKQHQLFDSSTNGTYTSDYIYSTQAEEEAEESDEEEEEDEKVLQLDPLFIRHTNKYSNNNKRIRTRDTFEQLDVEYFKTLVRKDDLCLADEKSYDGKITFTDDDTEIPFHSLIFEARSSVTRGLKQDEYLEYEGASARIIQKGWQFSNIDVRSAIIFIHFIYTNKIIAIWENEEAKTVKDDFEKLVKMFKMSDLFGTVTKDETYFDQLRSIHDISGNKIGDDTFTVKLSDGELVCVKSILVARSAFFETTLSQRWNTSELSFNWSVLEFSVVLRHLYGFSDFTVFEPLVENSSTVDDLINSLLDLISISDELLLFSLKNLCELLLKDFITIDNVVILLIHADNLLANKLFLNCCWYIYNNLEVLLLDQSLLTIPMETWMKLEANIRRLNGCKNKNNEQGYDESEWLVSKSIILVNDFINNMEHYNHNFMISGRNSFEPVIDVKIDGPPKDKRRKSRKSSSSEKPDIKELRAKATMANESAIEDTSEDNIEVKESSNSFEVVTRRRRKVEFEKKSPSPPVSVPPVIVQPFNNGLKSRRSSSSSANSSFSSINDNSFPVLGKAKSPTPSSSGATSATPLIQNVLGNGLSPHSNWASKSTAAPVFDIRPSSSSTAGITVKLEDLEIKKKKIGPNFKLPQRERKKLINNEDFQWGVPRPAVISPSTPATGPSSSTILPVNGSTTKRVEGNFPTLGKKKSPPPQPRKKSIPIAPETRINPTPKSTSPVPITTGSSGTNPNNSSGLGLTLTDIMIQESLKIEESRQKENERKSFQEIQQEQEFDRWWQEESRRVQEQELRRAQEDAKKRKPRKRSK</sequence>
<reference evidence="1" key="1">
    <citation type="submission" date="2022-06" db="EMBL/GenBank/DDBJ databases">
        <authorList>
            <person name="Legras J.-L."/>
            <person name="Devillers H."/>
            <person name="Grondin C."/>
        </authorList>
    </citation>
    <scope>NUCLEOTIDE SEQUENCE</scope>
    <source>
        <strain evidence="1">CLIB 1444</strain>
    </source>
</reference>
<evidence type="ECO:0000313" key="1">
    <source>
        <dbReference type="EMBL" id="CAH6718436.1"/>
    </source>
</evidence>
<protein>
    <submittedName>
        <fullName evidence="1">Uncharacterized protein</fullName>
    </submittedName>
</protein>
<dbReference type="EMBL" id="CALSDN010000001">
    <property type="protein sequence ID" value="CAH6718436.1"/>
    <property type="molecule type" value="Genomic_DNA"/>
</dbReference>
<organism evidence="1 2">
    <name type="scientific">[Candida] jaroonii</name>
    <dbReference type="NCBI Taxonomy" id="467808"/>
    <lineage>
        <taxon>Eukaryota</taxon>
        <taxon>Fungi</taxon>
        <taxon>Dikarya</taxon>
        <taxon>Ascomycota</taxon>
        <taxon>Saccharomycotina</taxon>
        <taxon>Pichiomycetes</taxon>
        <taxon>Debaryomycetaceae</taxon>
        <taxon>Yamadazyma</taxon>
    </lineage>
</organism>
<name>A0ACA9Y276_9ASCO</name>
<gene>
    <name evidence="1" type="ORF">CLIB1444_01S06678</name>
</gene>